<keyword evidence="6" id="KW-1185">Reference proteome</keyword>
<dbReference type="InterPro" id="IPR050097">
    <property type="entry name" value="Ferredoxin-NADP_redctase_2"/>
</dbReference>
<evidence type="ECO:0000256" key="2">
    <source>
        <dbReference type="ARBA" id="ARBA00023002"/>
    </source>
</evidence>
<dbReference type="InterPro" id="IPR036188">
    <property type="entry name" value="FAD/NAD-bd_sf"/>
</dbReference>
<keyword evidence="2" id="KW-0560">Oxidoreductase</keyword>
<evidence type="ECO:0000256" key="3">
    <source>
        <dbReference type="ARBA" id="ARBA00048132"/>
    </source>
</evidence>
<dbReference type="PANTHER" id="PTHR48105">
    <property type="entry name" value="THIOREDOXIN REDUCTASE 1-RELATED-RELATED"/>
    <property type="match status" value="1"/>
</dbReference>
<gene>
    <name evidence="5" type="ORF">GCM10011512_24420</name>
</gene>
<proteinExistence type="predicted"/>
<dbReference type="Pfam" id="PF07992">
    <property type="entry name" value="Pyr_redox_2"/>
    <property type="match status" value="1"/>
</dbReference>
<dbReference type="RefSeq" id="WP_188668706.1">
    <property type="nucleotide sequence ID" value="NZ_BMJI01000018.1"/>
</dbReference>
<dbReference type="InterPro" id="IPR023753">
    <property type="entry name" value="FAD/NAD-binding_dom"/>
</dbReference>
<name>A0ABQ1PG72_9MICC</name>
<evidence type="ECO:0000313" key="6">
    <source>
        <dbReference type="Proteomes" id="UP000597761"/>
    </source>
</evidence>
<feature type="domain" description="FAD/NAD(P)-binding" evidence="4">
    <location>
        <begin position="5"/>
        <end position="290"/>
    </location>
</feature>
<comment type="caution">
    <text evidence="5">The sequence shown here is derived from an EMBL/GenBank/DDBJ whole genome shotgun (WGS) entry which is preliminary data.</text>
</comment>
<dbReference type="PRINTS" id="PR00469">
    <property type="entry name" value="PNDRDTASEII"/>
</dbReference>
<dbReference type="Gene3D" id="3.50.50.60">
    <property type="entry name" value="FAD/NAD(P)-binding domain"/>
    <property type="match status" value="2"/>
</dbReference>
<evidence type="ECO:0000259" key="4">
    <source>
        <dbReference type="Pfam" id="PF07992"/>
    </source>
</evidence>
<evidence type="ECO:0000313" key="5">
    <source>
        <dbReference type="EMBL" id="GGC96527.1"/>
    </source>
</evidence>
<dbReference type="PRINTS" id="PR00368">
    <property type="entry name" value="FADPNR"/>
</dbReference>
<sequence length="321" mass="33305">MDTWDVVVVGGGAAGLSAAQMLGRARRRVVVVDAGRPRNRFAGHMHGVLGNDGVAPADLLARGRDEVRRYGVEVRTGVVARVDPAPGDHPDAGVEVILEDGSVVTARELIVATGMTDRLPDIPGLAERWGTGVLHCPYCHGWEVRDQRLGVLTTSPVGVHQAQLVRQWSDDVVVFTAGLGAIARAVAGRLRSRGIEVVDVPVVEVLGKGAAVTGARTADGAVVTLDALFTTSTADPHDGFLDHLGLDRTETATVRVLAVRAGGRTSAAHIWAVGNVVNPAATVPVAMGDGAATGSAVNMALVLADFHAAGAHPHPARIPDR</sequence>
<dbReference type="EMBL" id="BMJI01000018">
    <property type="protein sequence ID" value="GGC96527.1"/>
    <property type="molecule type" value="Genomic_DNA"/>
</dbReference>
<organism evidence="5 6">
    <name type="scientific">Tersicoccus solisilvae</name>
    <dbReference type="NCBI Taxonomy" id="1882339"/>
    <lineage>
        <taxon>Bacteria</taxon>
        <taxon>Bacillati</taxon>
        <taxon>Actinomycetota</taxon>
        <taxon>Actinomycetes</taxon>
        <taxon>Micrococcales</taxon>
        <taxon>Micrococcaceae</taxon>
        <taxon>Tersicoccus</taxon>
    </lineage>
</organism>
<keyword evidence="1" id="KW-0285">Flavoprotein</keyword>
<evidence type="ECO:0000256" key="1">
    <source>
        <dbReference type="ARBA" id="ARBA00022630"/>
    </source>
</evidence>
<protein>
    <submittedName>
        <fullName evidence="5">Oxidoreductase</fullName>
    </submittedName>
</protein>
<accession>A0ABQ1PG72</accession>
<dbReference type="SUPFAM" id="SSF51905">
    <property type="entry name" value="FAD/NAD(P)-binding domain"/>
    <property type="match status" value="1"/>
</dbReference>
<reference evidence="6" key="1">
    <citation type="journal article" date="2019" name="Int. J. Syst. Evol. Microbiol.">
        <title>The Global Catalogue of Microorganisms (GCM) 10K type strain sequencing project: providing services to taxonomists for standard genome sequencing and annotation.</title>
        <authorList>
            <consortium name="The Broad Institute Genomics Platform"/>
            <consortium name="The Broad Institute Genome Sequencing Center for Infectious Disease"/>
            <person name="Wu L."/>
            <person name="Ma J."/>
        </authorList>
    </citation>
    <scope>NUCLEOTIDE SEQUENCE [LARGE SCALE GENOMIC DNA]</scope>
    <source>
        <strain evidence="6">CGMCC 1.15480</strain>
    </source>
</reference>
<comment type="catalytic activity">
    <reaction evidence="3">
        <text>[thioredoxin]-dithiol + NADP(+) = [thioredoxin]-disulfide + NADPH + H(+)</text>
        <dbReference type="Rhea" id="RHEA:20345"/>
        <dbReference type="Rhea" id="RHEA-COMP:10698"/>
        <dbReference type="Rhea" id="RHEA-COMP:10700"/>
        <dbReference type="ChEBI" id="CHEBI:15378"/>
        <dbReference type="ChEBI" id="CHEBI:29950"/>
        <dbReference type="ChEBI" id="CHEBI:50058"/>
        <dbReference type="ChEBI" id="CHEBI:57783"/>
        <dbReference type="ChEBI" id="CHEBI:58349"/>
        <dbReference type="EC" id="1.8.1.9"/>
    </reaction>
</comment>
<dbReference type="Proteomes" id="UP000597761">
    <property type="component" value="Unassembled WGS sequence"/>
</dbReference>